<sequence>MDYRRGDELGEIPPYCPSSAAYSATVTFDTCRIRLANLVLMWLFELFGILWVIARCMGKWPKGNRNSNLTIDGEFENLDDPDVDSEDELAAEKIRNGKNGKKRGSSRNRRGIRYIQESKDAAVIGGRRQLEVP</sequence>
<proteinExistence type="predicted"/>
<evidence type="ECO:0000313" key="1">
    <source>
        <dbReference type="EMBL" id="CAG8547635.1"/>
    </source>
</evidence>
<organism evidence="1 2">
    <name type="scientific">Racocetra persica</name>
    <dbReference type="NCBI Taxonomy" id="160502"/>
    <lineage>
        <taxon>Eukaryota</taxon>
        <taxon>Fungi</taxon>
        <taxon>Fungi incertae sedis</taxon>
        <taxon>Mucoromycota</taxon>
        <taxon>Glomeromycotina</taxon>
        <taxon>Glomeromycetes</taxon>
        <taxon>Diversisporales</taxon>
        <taxon>Gigasporaceae</taxon>
        <taxon>Racocetra</taxon>
    </lineage>
</organism>
<keyword evidence="2" id="KW-1185">Reference proteome</keyword>
<evidence type="ECO:0000313" key="2">
    <source>
        <dbReference type="Proteomes" id="UP000789920"/>
    </source>
</evidence>
<dbReference type="EMBL" id="CAJVQC010004978">
    <property type="protein sequence ID" value="CAG8547635.1"/>
    <property type="molecule type" value="Genomic_DNA"/>
</dbReference>
<reference evidence="1" key="1">
    <citation type="submission" date="2021-06" db="EMBL/GenBank/DDBJ databases">
        <authorList>
            <person name="Kallberg Y."/>
            <person name="Tangrot J."/>
            <person name="Rosling A."/>
        </authorList>
    </citation>
    <scope>NUCLEOTIDE SEQUENCE</scope>
    <source>
        <strain evidence="1">MA461A</strain>
    </source>
</reference>
<protein>
    <submittedName>
        <fullName evidence="1">22800_t:CDS:1</fullName>
    </submittedName>
</protein>
<comment type="caution">
    <text evidence="1">The sequence shown here is derived from an EMBL/GenBank/DDBJ whole genome shotgun (WGS) entry which is preliminary data.</text>
</comment>
<accession>A0ACA9LUP9</accession>
<name>A0ACA9LUP9_9GLOM</name>
<gene>
    <name evidence="1" type="ORF">RPERSI_LOCUS3823</name>
</gene>
<dbReference type="Proteomes" id="UP000789920">
    <property type="component" value="Unassembled WGS sequence"/>
</dbReference>